<evidence type="ECO:0000259" key="1">
    <source>
        <dbReference type="Pfam" id="PF13304"/>
    </source>
</evidence>
<comment type="caution">
    <text evidence="2">The sequence shown here is derived from an EMBL/GenBank/DDBJ whole genome shotgun (WGS) entry which is preliminary data.</text>
</comment>
<sequence>MQETVRFTSIEFKNFKAFSNFSVRLSDMNILVGPNNCGKSTIINAFRALWSGIRRARSRSAKPIARLGGFRFGYILSEETIPISLENVHTEYEDTDTNVIFRLSNKNKLRLFLPNDGGVILIPEVEKGRIRSPSNFKAEFPVTITVVPVLGPLEHEEEFVKKETVLRELSTHRASRHFRNYWYYFREEFDEFSLLVKNTWPGMEIQKPDPPDLLNKTISMFCLENRITRELFWSGFGFQIWCQLITHISRAKNSNIIVIDEPEIYLHPDAQRQLIEILRFSNPDVLIATHSSEIISEADPSEILLVDKSKRSAKRLSDLEEVQRALELVGSIQNITLTHLARNRKVVFVEDEKDFILIRRYAKILGYNELGACTGITPVKSEGFGSWDRIRSVGWGIERTFGKPINISVIYDRDYYCDKEIEEITDKLKEHIQLVHVHKRKEIENYLLEPQIVERALLRAIKDRENRTGEMINEEIFVNDLLEEASSDLKSKTISQYAAKKSQYLHKEGIDAATVIEATTNTIEDLWDNISARMKCVSGKEVLKKLRKIVKYKYKVNLSDFKLVDAYNRDLIPEDIKNLVKKLEAFRKN</sequence>
<feature type="domain" description="ATPase AAA-type core" evidence="1">
    <location>
        <begin position="28"/>
        <end position="296"/>
    </location>
</feature>
<dbReference type="EMBL" id="JBHPBY010000138">
    <property type="protein sequence ID" value="MFC1850959.1"/>
    <property type="molecule type" value="Genomic_DNA"/>
</dbReference>
<dbReference type="Proteomes" id="UP001594351">
    <property type="component" value="Unassembled WGS sequence"/>
</dbReference>
<proteinExistence type="predicted"/>
<dbReference type="Pfam" id="PF13304">
    <property type="entry name" value="AAA_21"/>
    <property type="match status" value="1"/>
</dbReference>
<dbReference type="Gene3D" id="3.40.50.300">
    <property type="entry name" value="P-loop containing nucleotide triphosphate hydrolases"/>
    <property type="match status" value="2"/>
</dbReference>
<name>A0ABV6YXM5_UNCC1</name>
<protein>
    <submittedName>
        <fullName evidence="2">ATP-dependent endonuclease</fullName>
    </submittedName>
</protein>
<reference evidence="2 3" key="1">
    <citation type="submission" date="2024-09" db="EMBL/GenBank/DDBJ databases">
        <title>Laminarin stimulates single cell rates of sulfate reduction while oxygen inhibits transcriptomic activity in coastal marine sediment.</title>
        <authorList>
            <person name="Lindsay M."/>
            <person name="Orcutt B."/>
            <person name="Emerson D."/>
            <person name="Stepanauskas R."/>
            <person name="D'Angelo T."/>
        </authorList>
    </citation>
    <scope>NUCLEOTIDE SEQUENCE [LARGE SCALE GENOMIC DNA]</scope>
    <source>
        <strain evidence="2">SAG AM-311-K15</strain>
    </source>
</reference>
<dbReference type="PANTHER" id="PTHR43581">
    <property type="entry name" value="ATP/GTP PHOSPHATASE"/>
    <property type="match status" value="1"/>
</dbReference>
<dbReference type="GO" id="GO:0004519">
    <property type="term" value="F:endonuclease activity"/>
    <property type="evidence" value="ECO:0007669"/>
    <property type="project" value="UniProtKB-KW"/>
</dbReference>
<accession>A0ABV6YXM5</accession>
<evidence type="ECO:0000313" key="3">
    <source>
        <dbReference type="Proteomes" id="UP001594351"/>
    </source>
</evidence>
<organism evidence="2 3">
    <name type="scientific">candidate division CSSED10-310 bacterium</name>
    <dbReference type="NCBI Taxonomy" id="2855610"/>
    <lineage>
        <taxon>Bacteria</taxon>
        <taxon>Bacteria division CSSED10-310</taxon>
    </lineage>
</organism>
<keyword evidence="3" id="KW-1185">Reference proteome</keyword>
<dbReference type="SUPFAM" id="SSF52540">
    <property type="entry name" value="P-loop containing nucleoside triphosphate hydrolases"/>
    <property type="match status" value="1"/>
</dbReference>
<dbReference type="InterPro" id="IPR027417">
    <property type="entry name" value="P-loop_NTPase"/>
</dbReference>
<dbReference type="InterPro" id="IPR051396">
    <property type="entry name" value="Bact_Antivir_Def_Nuclease"/>
</dbReference>
<dbReference type="PANTHER" id="PTHR43581:SF4">
    <property type="entry name" value="ATP_GTP PHOSPHATASE"/>
    <property type="match status" value="1"/>
</dbReference>
<gene>
    <name evidence="2" type="ORF">ACFL27_12265</name>
</gene>
<evidence type="ECO:0000313" key="2">
    <source>
        <dbReference type="EMBL" id="MFC1850959.1"/>
    </source>
</evidence>
<keyword evidence="2" id="KW-0255">Endonuclease</keyword>
<dbReference type="InterPro" id="IPR003959">
    <property type="entry name" value="ATPase_AAA_core"/>
</dbReference>
<keyword evidence="2" id="KW-0378">Hydrolase</keyword>
<keyword evidence="2" id="KW-0540">Nuclease</keyword>